<dbReference type="Proteomes" id="UP001596997">
    <property type="component" value="Unassembled WGS sequence"/>
</dbReference>
<sequence>MKNVKTILNTDCYKAVSISREFEINQDRPVKEGGGNTAPTPVEYLLAAIGGCVSMTIRAFVEKRGWDVGDITVNVFQKNRLKSKGLETYLIEEISFEKDVTEKQKEQLLLIAGKCPVAQMVKTETRIETKII</sequence>
<organism evidence="1 2">
    <name type="scientific">Pseudofulvibacter geojedonensis</name>
    <dbReference type="NCBI Taxonomy" id="1123758"/>
    <lineage>
        <taxon>Bacteria</taxon>
        <taxon>Pseudomonadati</taxon>
        <taxon>Bacteroidota</taxon>
        <taxon>Flavobacteriia</taxon>
        <taxon>Flavobacteriales</taxon>
        <taxon>Flavobacteriaceae</taxon>
        <taxon>Pseudofulvibacter</taxon>
    </lineage>
</organism>
<dbReference type="InterPro" id="IPR003718">
    <property type="entry name" value="OsmC/Ohr_fam"/>
</dbReference>
<keyword evidence="1" id="KW-0575">Peroxidase</keyword>
<dbReference type="GO" id="GO:0004601">
    <property type="term" value="F:peroxidase activity"/>
    <property type="evidence" value="ECO:0007669"/>
    <property type="project" value="UniProtKB-KW"/>
</dbReference>
<dbReference type="Gene3D" id="3.30.300.20">
    <property type="match status" value="1"/>
</dbReference>
<dbReference type="InterPro" id="IPR036102">
    <property type="entry name" value="OsmC/Ohrsf"/>
</dbReference>
<keyword evidence="1" id="KW-0560">Oxidoreductase</keyword>
<dbReference type="SUPFAM" id="SSF82784">
    <property type="entry name" value="OsmC-like"/>
    <property type="match status" value="1"/>
</dbReference>
<dbReference type="Pfam" id="PF02566">
    <property type="entry name" value="OsmC"/>
    <property type="match status" value="1"/>
</dbReference>
<dbReference type="PANTHER" id="PTHR39624">
    <property type="entry name" value="PROTEIN INVOLVED IN RIMO-MEDIATED BETA-METHYLTHIOLATION OF RIBOSOMAL PROTEIN S12 YCAO"/>
    <property type="match status" value="1"/>
</dbReference>
<protein>
    <submittedName>
        <fullName evidence="1">OsmC family protein</fullName>
        <ecNumber evidence="1">1.11.1.-</ecNumber>
    </submittedName>
</protein>
<dbReference type="EMBL" id="JBHTJM010000008">
    <property type="protein sequence ID" value="MFD0963917.1"/>
    <property type="molecule type" value="Genomic_DNA"/>
</dbReference>
<evidence type="ECO:0000313" key="2">
    <source>
        <dbReference type="Proteomes" id="UP001596997"/>
    </source>
</evidence>
<dbReference type="InterPro" id="IPR015946">
    <property type="entry name" value="KH_dom-like_a/b"/>
</dbReference>
<evidence type="ECO:0000313" key="1">
    <source>
        <dbReference type="EMBL" id="MFD0963917.1"/>
    </source>
</evidence>
<comment type="caution">
    <text evidence="1">The sequence shown here is derived from an EMBL/GenBank/DDBJ whole genome shotgun (WGS) entry which is preliminary data.</text>
</comment>
<dbReference type="EC" id="1.11.1.-" evidence="1"/>
<name>A0ABW3I321_9FLAO</name>
<gene>
    <name evidence="1" type="ORF">ACFQ1O_07865</name>
</gene>
<dbReference type="RefSeq" id="WP_377715124.1">
    <property type="nucleotide sequence ID" value="NZ_JBHTJM010000008.1"/>
</dbReference>
<accession>A0ABW3I321</accession>
<dbReference type="PANTHER" id="PTHR39624:SF2">
    <property type="entry name" value="OSMC-LIKE PROTEIN"/>
    <property type="match status" value="1"/>
</dbReference>
<keyword evidence="2" id="KW-1185">Reference proteome</keyword>
<proteinExistence type="predicted"/>
<reference evidence="2" key="1">
    <citation type="journal article" date="2019" name="Int. J. Syst. Evol. Microbiol.">
        <title>The Global Catalogue of Microorganisms (GCM) 10K type strain sequencing project: providing services to taxonomists for standard genome sequencing and annotation.</title>
        <authorList>
            <consortium name="The Broad Institute Genomics Platform"/>
            <consortium name="The Broad Institute Genome Sequencing Center for Infectious Disease"/>
            <person name="Wu L."/>
            <person name="Ma J."/>
        </authorList>
    </citation>
    <scope>NUCLEOTIDE SEQUENCE [LARGE SCALE GENOMIC DNA]</scope>
    <source>
        <strain evidence="2">CCUG 62114</strain>
    </source>
</reference>